<accession>A0A656JK00</accession>
<dbReference type="Pfam" id="PF00207">
    <property type="entry name" value="A2M"/>
    <property type="match status" value="1"/>
</dbReference>
<evidence type="ECO:0000313" key="2">
    <source>
        <dbReference type="EMBL" id="EPN33303.1"/>
    </source>
</evidence>
<feature type="non-terminal residue" evidence="2">
    <location>
        <position position="1"/>
    </location>
</feature>
<dbReference type="InterPro" id="IPR001599">
    <property type="entry name" value="Macroglobln_a2"/>
</dbReference>
<dbReference type="SMART" id="SM01360">
    <property type="entry name" value="A2M"/>
    <property type="match status" value="1"/>
</dbReference>
<dbReference type="PANTHER" id="PTHR40094:SF1">
    <property type="entry name" value="UBIQUITIN DOMAIN-CONTAINING PROTEIN"/>
    <property type="match status" value="1"/>
</dbReference>
<dbReference type="AlphaFoldDB" id="A0A656JK00"/>
<evidence type="ECO:0000259" key="1">
    <source>
        <dbReference type="SMART" id="SM01360"/>
    </source>
</evidence>
<keyword evidence="2" id="KW-0449">Lipoprotein</keyword>
<reference evidence="2 3" key="1">
    <citation type="journal article" date="2013" name="PLoS Pathog.">
        <title>Genomic analysis of the Kiwifruit pathogen Pseudomonas syringae pv. actinidiae provides insight into the origins of an emergent plant disease.</title>
        <authorList>
            <person name="McCann H.C."/>
            <person name="Rikkerink E.H."/>
            <person name="Bertels F."/>
            <person name="Fiers M."/>
            <person name="Lu A."/>
            <person name="Rees-George J."/>
            <person name="Andersen M.T."/>
            <person name="Gleave A.P."/>
            <person name="Haubold B."/>
            <person name="Wohlers M.W."/>
            <person name="Guttman D.S."/>
            <person name="Wang P.W."/>
            <person name="Straub C."/>
            <person name="Vanneste J.L."/>
            <person name="Rainey P.B."/>
            <person name="Templeton M.D."/>
        </authorList>
    </citation>
    <scope>NUCLEOTIDE SEQUENCE [LARGE SCALE GENOMIC DNA]</scope>
    <source>
        <strain evidence="2 3">ICMP 19096</strain>
    </source>
</reference>
<gene>
    <name evidence="2" type="ORF">A245_43770</name>
</gene>
<organism evidence="2 3">
    <name type="scientific">Pseudomonas syringae pv. actinidiae ICMP 19096</name>
    <dbReference type="NCBI Taxonomy" id="1194405"/>
    <lineage>
        <taxon>Bacteria</taxon>
        <taxon>Pseudomonadati</taxon>
        <taxon>Pseudomonadota</taxon>
        <taxon>Gammaproteobacteria</taxon>
        <taxon>Pseudomonadales</taxon>
        <taxon>Pseudomonadaceae</taxon>
        <taxon>Pseudomonas</taxon>
        <taxon>Pseudomonas syringae</taxon>
    </lineage>
</organism>
<evidence type="ECO:0000313" key="3">
    <source>
        <dbReference type="Proteomes" id="UP000018849"/>
    </source>
</evidence>
<feature type="non-terminal residue" evidence="2">
    <location>
        <position position="99"/>
    </location>
</feature>
<protein>
    <submittedName>
        <fullName evidence="2">Lipoprotein</fullName>
    </submittedName>
</protein>
<proteinExistence type="predicted"/>
<dbReference type="EMBL" id="AOKF01003697">
    <property type="protein sequence ID" value="EPN33303.1"/>
    <property type="molecule type" value="Genomic_DNA"/>
</dbReference>
<dbReference type="Proteomes" id="UP000018849">
    <property type="component" value="Unassembled WGS sequence"/>
</dbReference>
<dbReference type="InterPro" id="IPR051802">
    <property type="entry name" value="YfhM-like"/>
</dbReference>
<comment type="caution">
    <text evidence="2">The sequence shown here is derived from an EMBL/GenBank/DDBJ whole genome shotgun (WGS) entry which is preliminary data.</text>
</comment>
<dbReference type="GO" id="GO:0004866">
    <property type="term" value="F:endopeptidase inhibitor activity"/>
    <property type="evidence" value="ECO:0007669"/>
    <property type="project" value="InterPro"/>
</dbReference>
<name>A0A656JK00_PSESF</name>
<dbReference type="PANTHER" id="PTHR40094">
    <property type="entry name" value="ALPHA-2-MACROGLOBULIN HOMOLOG"/>
    <property type="match status" value="1"/>
</dbReference>
<sequence>YGQLIEAGQGRLASMAFGGDALAKGGKRPDTSVTIVALQSAPVTLNEAGEGEVSVDIPDFNGELRVMAQAWTDDRYGMAEAKTVVAAPIIAELSTPRFL</sequence>
<feature type="domain" description="Alpha-2-macroglobulin" evidence="1">
    <location>
        <begin position="36"/>
        <end position="99"/>
    </location>
</feature>